<dbReference type="PANTHER" id="PTHR31297:SF43">
    <property type="entry name" value="GLUCAN 1,3-BETA-GLUCOSIDASE 3"/>
    <property type="match status" value="1"/>
</dbReference>
<dbReference type="FunFam" id="3.20.20.80:FF:000100">
    <property type="entry name" value="Glycoside hydrolase superfamily"/>
    <property type="match status" value="1"/>
</dbReference>
<dbReference type="Gene3D" id="3.20.20.80">
    <property type="entry name" value="Glycosidases"/>
    <property type="match status" value="1"/>
</dbReference>
<dbReference type="GO" id="GO:0009986">
    <property type="term" value="C:cell surface"/>
    <property type="evidence" value="ECO:0007669"/>
    <property type="project" value="TreeGrafter"/>
</dbReference>
<comment type="similarity">
    <text evidence="1 4">Belongs to the glycosyl hydrolase 5 (cellulase A) family.</text>
</comment>
<accession>A0A0M8MX19</accession>
<dbReference type="GO" id="GO:0009251">
    <property type="term" value="P:glucan catabolic process"/>
    <property type="evidence" value="ECO:0007669"/>
    <property type="project" value="TreeGrafter"/>
</dbReference>
<evidence type="ECO:0000313" key="6">
    <source>
        <dbReference type="EMBL" id="KOS16014.1"/>
    </source>
</evidence>
<evidence type="ECO:0000256" key="2">
    <source>
        <dbReference type="ARBA" id="ARBA00022801"/>
    </source>
</evidence>
<organism evidence="6 7">
    <name type="scientific">Malassezia pachydermatis</name>
    <dbReference type="NCBI Taxonomy" id="77020"/>
    <lineage>
        <taxon>Eukaryota</taxon>
        <taxon>Fungi</taxon>
        <taxon>Dikarya</taxon>
        <taxon>Basidiomycota</taxon>
        <taxon>Ustilaginomycotina</taxon>
        <taxon>Malasseziomycetes</taxon>
        <taxon>Malasseziales</taxon>
        <taxon>Malasseziaceae</taxon>
        <taxon>Malassezia</taxon>
    </lineage>
</organism>
<dbReference type="VEuPathDB" id="FungiDB:Malapachy_2996"/>
<reference evidence="6 7" key="1">
    <citation type="submission" date="2015-07" db="EMBL/GenBank/DDBJ databases">
        <title>Draft Genome Sequence of Malassezia furfur CBS1878 and Malassezia pachydermatis CBS1879.</title>
        <authorList>
            <person name="Triana S."/>
            <person name="Ohm R."/>
            <person name="Gonzalez A."/>
            <person name="DeCock H."/>
            <person name="Restrepo S."/>
            <person name="Celis A."/>
        </authorList>
    </citation>
    <scope>NUCLEOTIDE SEQUENCE [LARGE SCALE GENOMIC DNA]</scope>
    <source>
        <strain evidence="6 7">CBS 1879</strain>
    </source>
</reference>
<dbReference type="InterPro" id="IPR050386">
    <property type="entry name" value="Glycosyl_hydrolase_5"/>
</dbReference>
<protein>
    <submittedName>
        <fullName evidence="6">Glycoside hydrolase</fullName>
    </submittedName>
</protein>
<dbReference type="Pfam" id="PF00150">
    <property type="entry name" value="Cellulase"/>
    <property type="match status" value="1"/>
</dbReference>
<sequence>MDKIIEKVKNKLDGNSNHGMTANTAVPQLNAPLDKKLVYKVRKQRGVNLGSWFSLESWLTGSLFQHAKDPKGSELDIVSGMNANDAKAMLENHWDNFINDGDWQWMAGHGINSVRIPIHYVHFLAGNPNVHGLLKGTEFEPYAAVYEGAWQRVVRAIQKAQQLNIGVLIDLHGVPGGQNKDGHSGKSDGKVHLWHGIHASSNRKLTIKILVALASAIGGYENVIGLELMNEPENSAALEGFYIDAIKAIRSEASPQGAELPLYIGDGWDTSHYTGFVNKHNDAGNPLVVDHHFYRCFTHQDHNTTASDHANHLEPNGGKTAVWLKKMSDKANGSIIVGEWSAALNPKSLHGHGNKQEAQRAYAYAEWQAFEHFTAGYYYWTLKKEGGPDPGWCLYTAMEQGIMPPSLNPRQALRGGNASVQEMQSRADSVLEPIYERHVSHWDSMGGKFKHDNFVEGFKSSWSDSLAFLNHDSEIGLIPYLAKLRLAAFTNQVQDKNTAWEFEHGYVQGAMAFRESLMS</sequence>
<dbReference type="EMBL" id="LGAV01000001">
    <property type="protein sequence ID" value="KOS16014.1"/>
    <property type="molecule type" value="Genomic_DNA"/>
</dbReference>
<dbReference type="STRING" id="77020.A0A0M8MX19"/>
<dbReference type="GO" id="GO:0005576">
    <property type="term" value="C:extracellular region"/>
    <property type="evidence" value="ECO:0007669"/>
    <property type="project" value="TreeGrafter"/>
</dbReference>
<evidence type="ECO:0000256" key="3">
    <source>
        <dbReference type="ARBA" id="ARBA00023295"/>
    </source>
</evidence>
<evidence type="ECO:0000256" key="4">
    <source>
        <dbReference type="RuleBase" id="RU361153"/>
    </source>
</evidence>
<dbReference type="InterPro" id="IPR001547">
    <property type="entry name" value="Glyco_hydro_5"/>
</dbReference>
<dbReference type="GeneID" id="28729353"/>
<dbReference type="AlphaFoldDB" id="A0A0M8MX19"/>
<dbReference type="SUPFAM" id="SSF51445">
    <property type="entry name" value="(Trans)glycosidases"/>
    <property type="match status" value="1"/>
</dbReference>
<keyword evidence="2 4" id="KW-0378">Hydrolase</keyword>
<proteinExistence type="inferred from homology"/>
<dbReference type="OrthoDB" id="1887033at2759"/>
<feature type="domain" description="Glycoside hydrolase family 5" evidence="5">
    <location>
        <begin position="91"/>
        <end position="384"/>
    </location>
</feature>
<comment type="caution">
    <text evidence="6">The sequence shown here is derived from an EMBL/GenBank/DDBJ whole genome shotgun (WGS) entry which is preliminary data.</text>
</comment>
<keyword evidence="7" id="KW-1185">Reference proteome</keyword>
<dbReference type="Proteomes" id="UP000037751">
    <property type="component" value="Unassembled WGS sequence"/>
</dbReference>
<evidence type="ECO:0000256" key="1">
    <source>
        <dbReference type="ARBA" id="ARBA00005641"/>
    </source>
</evidence>
<evidence type="ECO:0000259" key="5">
    <source>
        <dbReference type="Pfam" id="PF00150"/>
    </source>
</evidence>
<dbReference type="InterPro" id="IPR017853">
    <property type="entry name" value="GH"/>
</dbReference>
<dbReference type="RefSeq" id="XP_017993646.1">
    <property type="nucleotide sequence ID" value="XM_018137477.1"/>
</dbReference>
<keyword evidence="3 4" id="KW-0326">Glycosidase</keyword>
<evidence type="ECO:0000313" key="7">
    <source>
        <dbReference type="Proteomes" id="UP000037751"/>
    </source>
</evidence>
<dbReference type="PANTHER" id="PTHR31297">
    <property type="entry name" value="GLUCAN ENDO-1,6-BETA-GLUCOSIDASE B"/>
    <property type="match status" value="1"/>
</dbReference>
<dbReference type="GO" id="GO:0046557">
    <property type="term" value="F:glucan endo-1,6-beta-glucosidase activity"/>
    <property type="evidence" value="ECO:0007669"/>
    <property type="project" value="TreeGrafter"/>
</dbReference>
<name>A0A0M8MX19_9BASI</name>
<gene>
    <name evidence="6" type="ORF">Malapachy_2996</name>
</gene>
<dbReference type="GO" id="GO:0005737">
    <property type="term" value="C:cytoplasm"/>
    <property type="evidence" value="ECO:0007669"/>
    <property type="project" value="UniProtKB-ARBA"/>
</dbReference>